<dbReference type="AlphaFoldDB" id="A0A1M6BPL0"/>
<keyword evidence="3 6" id="KW-0479">Metal-binding</keyword>
<evidence type="ECO:0000256" key="2">
    <source>
        <dbReference type="ARBA" id="ARBA00022679"/>
    </source>
</evidence>
<comment type="cofactor">
    <cofactor evidence="1 6">
        <name>Mg(2+)</name>
        <dbReference type="ChEBI" id="CHEBI:18420"/>
    </cofactor>
</comment>
<keyword evidence="5 6" id="KW-0460">Magnesium</keyword>
<dbReference type="Gene3D" id="3.40.50.460">
    <property type="entry name" value="Phosphofructokinase domain"/>
    <property type="match status" value="1"/>
</dbReference>
<dbReference type="InterPro" id="IPR011404">
    <property type="entry name" value="PPi-PFK"/>
</dbReference>
<evidence type="ECO:0000256" key="5">
    <source>
        <dbReference type="ARBA" id="ARBA00022842"/>
    </source>
</evidence>
<dbReference type="EMBL" id="FQZO01000001">
    <property type="protein sequence ID" value="SHI50544.1"/>
    <property type="molecule type" value="Genomic_DNA"/>
</dbReference>
<evidence type="ECO:0000256" key="6">
    <source>
        <dbReference type="HAMAP-Rule" id="MF_01978"/>
    </source>
</evidence>
<dbReference type="InterPro" id="IPR022953">
    <property type="entry name" value="ATP_PFK"/>
</dbReference>
<evidence type="ECO:0000313" key="8">
    <source>
        <dbReference type="EMBL" id="SHI50544.1"/>
    </source>
</evidence>
<evidence type="ECO:0000256" key="3">
    <source>
        <dbReference type="ARBA" id="ARBA00022723"/>
    </source>
</evidence>
<comment type="function">
    <text evidence="6">Catalyzes the phosphorylation of D-fructose 6-phosphate, the first committing step of glycolysis. Uses inorganic phosphate (PPi) as phosphoryl donor instead of ATP like common ATP-dependent phosphofructokinases (ATP-PFKs), which renders the reaction reversible, and can thus function both in glycolysis and gluconeogenesis. Consistently, PPi-PFK can replace the enzymes of both the forward (ATP-PFK) and reverse (fructose-bisphosphatase (FBPase)) reactions.</text>
</comment>
<feature type="site" description="Important for catalytic activity and substrate specificity; stabilizes the transition state when the phosphoryl donor is PPi; prevents ATP from binding by mimicking the alpha-phosphate group of ATP" evidence="6">
    <location>
        <position position="113"/>
    </location>
</feature>
<evidence type="ECO:0000259" key="7">
    <source>
        <dbReference type="Pfam" id="PF00365"/>
    </source>
</evidence>
<keyword evidence="6" id="KW-0963">Cytoplasm</keyword>
<dbReference type="GO" id="GO:0006002">
    <property type="term" value="P:fructose 6-phosphate metabolic process"/>
    <property type="evidence" value="ECO:0007669"/>
    <property type="project" value="InterPro"/>
</dbReference>
<dbReference type="GO" id="GO:0046872">
    <property type="term" value="F:metal ion binding"/>
    <property type="evidence" value="ECO:0007669"/>
    <property type="project" value="UniProtKB-KW"/>
</dbReference>
<dbReference type="UniPathway" id="UPA00109">
    <property type="reaction ID" value="UER00182"/>
</dbReference>
<dbReference type="SUPFAM" id="SSF53784">
    <property type="entry name" value="Phosphofructokinase"/>
    <property type="match status" value="1"/>
</dbReference>
<organism evidence="8 9">
    <name type="scientific">Clostridium amylolyticum</name>
    <dbReference type="NCBI Taxonomy" id="1121298"/>
    <lineage>
        <taxon>Bacteria</taxon>
        <taxon>Bacillati</taxon>
        <taxon>Bacillota</taxon>
        <taxon>Clostridia</taxon>
        <taxon>Eubacteriales</taxon>
        <taxon>Clostridiaceae</taxon>
        <taxon>Clostridium</taxon>
    </lineage>
</organism>
<evidence type="ECO:0000256" key="4">
    <source>
        <dbReference type="ARBA" id="ARBA00022777"/>
    </source>
</evidence>
<evidence type="ECO:0000256" key="1">
    <source>
        <dbReference type="ARBA" id="ARBA00001946"/>
    </source>
</evidence>
<dbReference type="InterPro" id="IPR050929">
    <property type="entry name" value="PFKA"/>
</dbReference>
<dbReference type="EC" id="2.7.1.90" evidence="6"/>
<proteinExistence type="inferred from homology"/>
<protein>
    <recommendedName>
        <fullName evidence="6">Pyrophosphate--fructose 6-phosphate 1-phosphotransferase</fullName>
        <ecNumber evidence="6">2.7.1.90</ecNumber>
    </recommendedName>
    <alternativeName>
        <fullName evidence="6">6-phosphofructokinase, pyrophosphate dependent</fullName>
    </alternativeName>
    <alternativeName>
        <fullName evidence="6">PPi-dependent phosphofructokinase</fullName>
        <shortName evidence="6">PPi-PFK</shortName>
    </alternativeName>
    <alternativeName>
        <fullName evidence="6">Pyrophosphate-dependent 6-phosphofructose-1-kinase</fullName>
    </alternativeName>
</protein>
<dbReference type="GO" id="GO:0003872">
    <property type="term" value="F:6-phosphofructokinase activity"/>
    <property type="evidence" value="ECO:0007669"/>
    <property type="project" value="UniProtKB-UniRule"/>
</dbReference>
<comment type="activity regulation">
    <text evidence="6">Non-allosteric.</text>
</comment>
<reference evidence="8 9" key="1">
    <citation type="submission" date="2016-11" db="EMBL/GenBank/DDBJ databases">
        <authorList>
            <person name="Jaros S."/>
            <person name="Januszkiewicz K."/>
            <person name="Wedrychowicz H."/>
        </authorList>
    </citation>
    <scope>NUCLEOTIDE SEQUENCE [LARGE SCALE GENOMIC DNA]</scope>
    <source>
        <strain evidence="8 9">DSM 21864</strain>
    </source>
</reference>
<feature type="binding site" evidence="6">
    <location>
        <begin position="186"/>
        <end position="188"/>
    </location>
    <ligand>
        <name>substrate</name>
    </ligand>
</feature>
<feature type="binding site" evidence="6">
    <location>
        <position position="112"/>
    </location>
    <ligand>
        <name>Mg(2+)</name>
        <dbReference type="ChEBI" id="CHEBI:18420"/>
        <note>catalytic</note>
    </ligand>
</feature>
<comment type="subunit">
    <text evidence="6">Homodimer.</text>
</comment>
<dbReference type="PIRSF" id="PIRSF036483">
    <property type="entry name" value="PFK_XF0274"/>
    <property type="match status" value="1"/>
</dbReference>
<comment type="subcellular location">
    <subcellularLocation>
        <location evidence="6">Cytoplasm</location>
    </subcellularLocation>
</comment>
<dbReference type="Pfam" id="PF00365">
    <property type="entry name" value="PFK"/>
    <property type="match status" value="1"/>
</dbReference>
<feature type="active site" description="Proton acceptor" evidence="6">
    <location>
        <position position="142"/>
    </location>
</feature>
<dbReference type="STRING" id="1121298.SAMN05444401_0847"/>
<gene>
    <name evidence="6" type="primary">pfp</name>
    <name evidence="8" type="ORF">SAMN05444401_0847</name>
</gene>
<comment type="pathway">
    <text evidence="6">Carbohydrate degradation; glycolysis; D-glyceraldehyde 3-phosphate and glycerone phosphate from D-glucose: step 3/4.</text>
</comment>
<dbReference type="NCBIfam" id="NF010675">
    <property type="entry name" value="PRK14072.1"/>
    <property type="match status" value="1"/>
</dbReference>
<dbReference type="GO" id="GO:0047334">
    <property type="term" value="F:diphosphate-fructose-6-phosphate 1-phosphotransferase activity"/>
    <property type="evidence" value="ECO:0007669"/>
    <property type="project" value="UniProtKB-EC"/>
</dbReference>
<dbReference type="RefSeq" id="WP_073003936.1">
    <property type="nucleotide sequence ID" value="NZ_FQZO01000001.1"/>
</dbReference>
<keyword evidence="4 6" id="KW-0418">Kinase</keyword>
<feature type="binding site" evidence="6">
    <location>
        <begin position="140"/>
        <end position="142"/>
    </location>
    <ligand>
        <name>substrate</name>
    </ligand>
</feature>
<dbReference type="HAMAP" id="MF_01978">
    <property type="entry name" value="Phosphofructokinase_II_B2"/>
    <property type="match status" value="1"/>
</dbReference>
<dbReference type="Proteomes" id="UP000184080">
    <property type="component" value="Unassembled WGS sequence"/>
</dbReference>
<feature type="binding site" evidence="6">
    <location>
        <position position="12"/>
    </location>
    <ligand>
        <name>diphosphate</name>
        <dbReference type="ChEBI" id="CHEBI:33019"/>
    </ligand>
</feature>
<dbReference type="PANTHER" id="PTHR45770">
    <property type="entry name" value="ATP-DEPENDENT 6-PHOSPHOFRUCTOKINASE 1"/>
    <property type="match status" value="1"/>
</dbReference>
<evidence type="ECO:0000313" key="9">
    <source>
        <dbReference type="Proteomes" id="UP000184080"/>
    </source>
</evidence>
<comment type="caution">
    <text evidence="6">Lacks conserved residue(s) required for the propagation of feature annotation.</text>
</comment>
<feature type="site" description="Important for catalytic activity; stabilizes the transition state when the phosphoryl donor is PPi" evidence="6">
    <location>
        <position position="139"/>
    </location>
</feature>
<dbReference type="InterPro" id="IPR000023">
    <property type="entry name" value="Phosphofructokinase_dom"/>
</dbReference>
<dbReference type="PRINTS" id="PR00476">
    <property type="entry name" value="PHFRCTKINASE"/>
</dbReference>
<dbReference type="Gene3D" id="3.40.50.450">
    <property type="match status" value="1"/>
</dbReference>
<accession>A0A1M6BPL0</accession>
<sequence length="413" mass="46091">MRKNCLVAQSGGPTAVINSSLYGVISEFLLAQPSGKVYGGLYGIEGIIKDKVIDLSCHSEEALKELRNMPSSALGSCRYKLPSIEVKSSDYEKLIEIFNKYEIGYFFYIGGNDSMDAVSKINDYVKKIGLDVKVIGIPKTIDNDLINTDHTPGFASTAKYLCNIALELWFDINCYDKESIMIMEVMGRDTGWIAGSTGILKELVPGINQLIYLPETAFEKERFIKEVKESLKKNSKLLIVTSEGLKGSNGEYINVEDNCYEVDSFGHKQLGGVGKYLQDIIKEYVTKNVKLQEAGVVQRCAMHCSSKTDLNEAEMVGRYGVISALKGKSGFMVAIERNSNNNEEYKSVAGLVEVSEVCNKVKYVPLDWIDKENSNVTEKMRDYIRPLILGNEVALSEDGLLKYKNTHRFRVES</sequence>
<keyword evidence="6" id="KW-0324">Glycolysis</keyword>
<feature type="domain" description="Phosphofructokinase" evidence="7">
    <location>
        <begin position="5"/>
        <end position="301"/>
    </location>
</feature>
<keyword evidence="9" id="KW-1185">Reference proteome</keyword>
<keyword evidence="2 6" id="KW-0808">Transferase</keyword>
<comment type="catalytic activity">
    <reaction evidence="6">
        <text>beta-D-fructose 6-phosphate + diphosphate = beta-D-fructose 1,6-bisphosphate + phosphate + H(+)</text>
        <dbReference type="Rhea" id="RHEA:13613"/>
        <dbReference type="ChEBI" id="CHEBI:15378"/>
        <dbReference type="ChEBI" id="CHEBI:32966"/>
        <dbReference type="ChEBI" id="CHEBI:33019"/>
        <dbReference type="ChEBI" id="CHEBI:43474"/>
        <dbReference type="ChEBI" id="CHEBI:57634"/>
        <dbReference type="EC" id="2.7.1.90"/>
    </reaction>
</comment>
<feature type="binding site" evidence="6">
    <location>
        <position position="243"/>
    </location>
    <ligand>
        <name>substrate</name>
    </ligand>
</feature>
<dbReference type="GO" id="GO:0005737">
    <property type="term" value="C:cytoplasm"/>
    <property type="evidence" value="ECO:0007669"/>
    <property type="project" value="UniProtKB-SubCell"/>
</dbReference>
<name>A0A1M6BPL0_9CLOT</name>
<dbReference type="InterPro" id="IPR035966">
    <property type="entry name" value="PKF_sf"/>
</dbReference>
<comment type="similarity">
    <text evidence="6">Belongs to the phosphofructokinase type A (PFKA) family. PPi-dependent PFK group II subfamily. Clade 'B2' sub-subfamily.</text>
</comment>